<proteinExistence type="predicted"/>
<feature type="domain" description="HTH tetR-type" evidence="4">
    <location>
        <begin position="6"/>
        <end position="65"/>
    </location>
</feature>
<evidence type="ECO:0000256" key="3">
    <source>
        <dbReference type="SAM" id="MobiDB-lite"/>
    </source>
</evidence>
<protein>
    <submittedName>
        <fullName evidence="5">Putative TetR family transcriptional regulator</fullName>
    </submittedName>
</protein>
<feature type="compositionally biased region" description="Basic and acidic residues" evidence="3">
    <location>
        <begin position="188"/>
        <end position="203"/>
    </location>
</feature>
<dbReference type="RefSeq" id="WP_003804420.1">
    <property type="nucleotide sequence ID" value="NZ_BAEG01000083.1"/>
</dbReference>
<dbReference type="SUPFAM" id="SSF46689">
    <property type="entry name" value="Homeodomain-like"/>
    <property type="match status" value="1"/>
</dbReference>
<gene>
    <name evidence="5" type="ORF">ARGLB_083_00420</name>
</gene>
<dbReference type="Pfam" id="PF00440">
    <property type="entry name" value="TetR_N"/>
    <property type="match status" value="1"/>
</dbReference>
<dbReference type="PROSITE" id="PS50977">
    <property type="entry name" value="HTH_TETR_2"/>
    <property type="match status" value="1"/>
</dbReference>
<dbReference type="STRING" id="1077972.ARGLB_083_00420"/>
<evidence type="ECO:0000256" key="2">
    <source>
        <dbReference type="PROSITE-ProRule" id="PRU00335"/>
    </source>
</evidence>
<accession>H0QQQ4</accession>
<evidence type="ECO:0000313" key="5">
    <source>
        <dbReference type="EMBL" id="GAB15155.1"/>
    </source>
</evidence>
<keyword evidence="1 2" id="KW-0238">DNA-binding</keyword>
<evidence type="ECO:0000313" key="6">
    <source>
        <dbReference type="Proteomes" id="UP000003828"/>
    </source>
</evidence>
<dbReference type="Gene3D" id="1.10.357.10">
    <property type="entry name" value="Tetracycline Repressor, domain 2"/>
    <property type="match status" value="1"/>
</dbReference>
<dbReference type="OrthoDB" id="3210012at2"/>
<dbReference type="EMBL" id="BAEG01000083">
    <property type="protein sequence ID" value="GAB15155.1"/>
    <property type="molecule type" value="Genomic_DNA"/>
</dbReference>
<reference evidence="5 6" key="1">
    <citation type="submission" date="2011-12" db="EMBL/GenBank/DDBJ databases">
        <title>Whole genome shotgun sequence of Arthrobacter globiformis NBRC 12137.</title>
        <authorList>
            <person name="Miyazawa S."/>
            <person name="Hosoyama A."/>
            <person name="Tsuchikane K."/>
            <person name="Katsumata H."/>
            <person name="Yamazaki S."/>
            <person name="Fujita N."/>
        </authorList>
    </citation>
    <scope>NUCLEOTIDE SEQUENCE [LARGE SCALE GENOMIC DNA]</scope>
    <source>
        <strain evidence="5 6">NBRC 12137</strain>
    </source>
</reference>
<sequence length="230" mass="25114">MRSDTQRNRRQLIKAAGQLFAARRGPISMTDIAKHAEISTATAYRHFASVEDILSEYRFGVGQKLRDFSLKQDATGLELLVAVSRKWVDLVTRHGGAMLYTRSGEGYLARLRKGAFYLTVQAEALERPLRETCDELGLEPLGDEAMFLWNILFDPREILDLINTVGLTKDQATERLVAALKGAMTGWSEDRASGGRTSDERAGADSSRANSSNDASAEGAAEAASDKAAS</sequence>
<organism evidence="5 6">
    <name type="scientific">Arthrobacter globiformis (strain ATCC 8010 / DSM 20124 / JCM 1332 / NBRC 12137 / NCIMB 8907 / NRRL B-2979 / 168)</name>
    <dbReference type="NCBI Taxonomy" id="1077972"/>
    <lineage>
        <taxon>Bacteria</taxon>
        <taxon>Bacillati</taxon>
        <taxon>Actinomycetota</taxon>
        <taxon>Actinomycetes</taxon>
        <taxon>Micrococcales</taxon>
        <taxon>Micrococcaceae</taxon>
        <taxon>Arthrobacter</taxon>
    </lineage>
</organism>
<dbReference type="GO" id="GO:0003677">
    <property type="term" value="F:DNA binding"/>
    <property type="evidence" value="ECO:0007669"/>
    <property type="project" value="UniProtKB-UniRule"/>
</dbReference>
<dbReference type="eggNOG" id="COG1309">
    <property type="taxonomic scope" value="Bacteria"/>
</dbReference>
<dbReference type="InterPro" id="IPR001647">
    <property type="entry name" value="HTH_TetR"/>
</dbReference>
<evidence type="ECO:0000256" key="1">
    <source>
        <dbReference type="ARBA" id="ARBA00023125"/>
    </source>
</evidence>
<dbReference type="AlphaFoldDB" id="H0QQQ4"/>
<comment type="caution">
    <text evidence="5">The sequence shown here is derived from an EMBL/GenBank/DDBJ whole genome shotgun (WGS) entry which is preliminary data.</text>
</comment>
<feature type="compositionally biased region" description="Low complexity" evidence="3">
    <location>
        <begin position="204"/>
        <end position="230"/>
    </location>
</feature>
<feature type="region of interest" description="Disordered" evidence="3">
    <location>
        <begin position="187"/>
        <end position="230"/>
    </location>
</feature>
<evidence type="ECO:0000259" key="4">
    <source>
        <dbReference type="PROSITE" id="PS50977"/>
    </source>
</evidence>
<feature type="DNA-binding region" description="H-T-H motif" evidence="2">
    <location>
        <begin position="28"/>
        <end position="47"/>
    </location>
</feature>
<name>H0QQQ4_ARTG1</name>
<keyword evidence="6" id="KW-1185">Reference proteome</keyword>
<dbReference type="InterPro" id="IPR009057">
    <property type="entry name" value="Homeodomain-like_sf"/>
</dbReference>
<dbReference type="Proteomes" id="UP000003828">
    <property type="component" value="Unassembled WGS sequence"/>
</dbReference>